<dbReference type="OrthoDB" id="3178024at2"/>
<feature type="transmembrane region" description="Helical" evidence="2">
    <location>
        <begin position="97"/>
        <end position="116"/>
    </location>
</feature>
<keyword evidence="4" id="KW-1185">Reference proteome</keyword>
<keyword evidence="2" id="KW-0472">Membrane</keyword>
<evidence type="ECO:0000313" key="4">
    <source>
        <dbReference type="Proteomes" id="UP000278632"/>
    </source>
</evidence>
<sequence>MASGDTKFSHITVNADDDDDFVIQAGVRPSAHASESVQAYGATPSEPSFAVGLSTEDEREAPATDDVRSSSADSKKGYRETTAEDLEVEPMPAMQKIIIAVALLAIVGFIAYYVLFMR</sequence>
<feature type="compositionally biased region" description="Basic and acidic residues" evidence="1">
    <location>
        <begin position="60"/>
        <end position="82"/>
    </location>
</feature>
<accession>A0A3N0B7I8</accession>
<feature type="region of interest" description="Disordered" evidence="1">
    <location>
        <begin position="34"/>
        <end position="84"/>
    </location>
</feature>
<keyword evidence="2" id="KW-1133">Transmembrane helix</keyword>
<dbReference type="EMBL" id="QICD01000016">
    <property type="protein sequence ID" value="RNL42596.1"/>
    <property type="molecule type" value="Genomic_DNA"/>
</dbReference>
<evidence type="ECO:0000256" key="2">
    <source>
        <dbReference type="SAM" id="Phobius"/>
    </source>
</evidence>
<evidence type="ECO:0000313" key="3">
    <source>
        <dbReference type="EMBL" id="RNL42596.1"/>
    </source>
</evidence>
<keyword evidence="2" id="KW-0812">Transmembrane</keyword>
<reference evidence="4" key="1">
    <citation type="submission" date="2018-05" db="EMBL/GenBank/DDBJ databases">
        <title>Genome Sequencing of selected type strains of the family Eggerthellaceae.</title>
        <authorList>
            <person name="Danylec N."/>
            <person name="Stoll D.A."/>
            <person name="Doetsch A."/>
            <person name="Huch M."/>
        </authorList>
    </citation>
    <scope>NUCLEOTIDE SEQUENCE [LARGE SCALE GENOMIC DNA]</scope>
    <source>
        <strain evidence="4">DSM 16106</strain>
    </source>
</reference>
<dbReference type="RefSeq" id="WP_123192478.1">
    <property type="nucleotide sequence ID" value="NZ_QICD01000016.1"/>
</dbReference>
<protein>
    <submittedName>
        <fullName evidence="3">SURF2 Surfeit locus protein 2</fullName>
    </submittedName>
</protein>
<comment type="caution">
    <text evidence="3">The sequence shown here is derived from an EMBL/GenBank/DDBJ whole genome shotgun (WGS) entry which is preliminary data.</text>
</comment>
<evidence type="ECO:0000256" key="1">
    <source>
        <dbReference type="SAM" id="MobiDB-lite"/>
    </source>
</evidence>
<proteinExistence type="predicted"/>
<name>A0A3N0B7I8_9ACTN</name>
<gene>
    <name evidence="3" type="ORF">DMP08_08450</name>
</gene>
<dbReference type="Proteomes" id="UP000278632">
    <property type="component" value="Unassembled WGS sequence"/>
</dbReference>
<dbReference type="AlphaFoldDB" id="A0A3N0B7I8"/>
<organism evidence="3 4">
    <name type="scientific">Paraeggerthella hongkongensis</name>
    <dbReference type="NCBI Taxonomy" id="230658"/>
    <lineage>
        <taxon>Bacteria</taxon>
        <taxon>Bacillati</taxon>
        <taxon>Actinomycetota</taxon>
        <taxon>Coriobacteriia</taxon>
        <taxon>Eggerthellales</taxon>
        <taxon>Eggerthellaceae</taxon>
        <taxon>Paraeggerthella</taxon>
    </lineage>
</organism>